<dbReference type="PANTHER" id="PTHR25462">
    <property type="entry name" value="BONUS, ISOFORM C-RELATED"/>
    <property type="match status" value="1"/>
</dbReference>
<accession>A0ABQ9E0I2</accession>
<evidence type="ECO:0000313" key="2">
    <source>
        <dbReference type="Proteomes" id="UP001217089"/>
    </source>
</evidence>
<sequence length="246" mass="28117">MQLHGKLFECRKRRNENEDENELECPECRQTVRLDQKGIDGLPKNFTLANIVQKYAKQEHKEEEKYPCDICDTEPPNDAVKSCLQCGLLYCNSCLSLVHPSKGKLKTHDLIEPSEHGYCDSIKPEDSKLIDTGGQRKKETQVVFNRLSTILKTKEQQCISEVDDEVDEKTDNLVLLLTSCQQFTEDINKLMKDAQTCVEDFPRKTTRSNIRYRKETSELSSASGMVDTHEVEEKLEALGQGTELNI</sequence>
<evidence type="ECO:0000313" key="1">
    <source>
        <dbReference type="EMBL" id="KAJ8297946.1"/>
    </source>
</evidence>
<protein>
    <recommendedName>
        <fullName evidence="3">B box-type domain-containing protein</fullName>
    </recommendedName>
</protein>
<reference evidence="1 2" key="1">
    <citation type="submission" date="2022-12" db="EMBL/GenBank/DDBJ databases">
        <title>Chromosome-level genome of Tegillarca granosa.</title>
        <authorList>
            <person name="Kim J."/>
        </authorList>
    </citation>
    <scope>NUCLEOTIDE SEQUENCE [LARGE SCALE GENOMIC DNA]</scope>
    <source>
        <strain evidence="1">Teg-2019</strain>
        <tissue evidence="1">Adductor muscle</tissue>
    </source>
</reference>
<name>A0ABQ9E0I2_TEGGR</name>
<gene>
    <name evidence="1" type="ORF">KUTeg_024477</name>
</gene>
<dbReference type="Proteomes" id="UP001217089">
    <property type="component" value="Unassembled WGS sequence"/>
</dbReference>
<evidence type="ECO:0008006" key="3">
    <source>
        <dbReference type="Google" id="ProtNLM"/>
    </source>
</evidence>
<dbReference type="PANTHER" id="PTHR25462:SF306">
    <property type="entry name" value="TRIPARTITE MOTIF CONTAINING 9"/>
    <property type="match status" value="1"/>
</dbReference>
<dbReference type="EMBL" id="JARBDR010000923">
    <property type="protein sequence ID" value="KAJ8297946.1"/>
    <property type="molecule type" value="Genomic_DNA"/>
</dbReference>
<dbReference type="CDD" id="cd19801">
    <property type="entry name" value="Bbox1_MID"/>
    <property type="match status" value="1"/>
</dbReference>
<dbReference type="InterPro" id="IPR047153">
    <property type="entry name" value="TRIM45/56/19-like"/>
</dbReference>
<keyword evidence="2" id="KW-1185">Reference proteome</keyword>
<proteinExistence type="predicted"/>
<dbReference type="Gene3D" id="4.10.830.40">
    <property type="match status" value="1"/>
</dbReference>
<comment type="caution">
    <text evidence="1">The sequence shown here is derived from an EMBL/GenBank/DDBJ whole genome shotgun (WGS) entry which is preliminary data.</text>
</comment>
<dbReference type="Pfam" id="PF22586">
    <property type="entry name" value="ANCHR-like_BBOX"/>
    <property type="match status" value="1"/>
</dbReference>
<organism evidence="1 2">
    <name type="scientific">Tegillarca granosa</name>
    <name type="common">Malaysian cockle</name>
    <name type="synonym">Anadara granosa</name>
    <dbReference type="NCBI Taxonomy" id="220873"/>
    <lineage>
        <taxon>Eukaryota</taxon>
        <taxon>Metazoa</taxon>
        <taxon>Spiralia</taxon>
        <taxon>Lophotrochozoa</taxon>
        <taxon>Mollusca</taxon>
        <taxon>Bivalvia</taxon>
        <taxon>Autobranchia</taxon>
        <taxon>Pteriomorphia</taxon>
        <taxon>Arcoida</taxon>
        <taxon>Arcoidea</taxon>
        <taxon>Arcidae</taxon>
        <taxon>Tegillarca</taxon>
    </lineage>
</organism>